<dbReference type="GO" id="GO:0004497">
    <property type="term" value="F:monooxygenase activity"/>
    <property type="evidence" value="ECO:0007669"/>
    <property type="project" value="UniProtKB-KW"/>
</dbReference>
<dbReference type="Gene3D" id="3.20.20.30">
    <property type="entry name" value="Luciferase-like domain"/>
    <property type="match status" value="1"/>
</dbReference>
<protein>
    <submittedName>
        <fullName evidence="4">Luciferase</fullName>
    </submittedName>
</protein>
<dbReference type="Proteomes" id="UP000597507">
    <property type="component" value="Unassembled WGS sequence"/>
</dbReference>
<dbReference type="GO" id="GO:0016705">
    <property type="term" value="F:oxidoreductase activity, acting on paired donors, with incorporation or reduction of molecular oxygen"/>
    <property type="evidence" value="ECO:0007669"/>
    <property type="project" value="InterPro"/>
</dbReference>
<reference evidence="4 5" key="1">
    <citation type="journal article" date="2014" name="Int. J. Syst. Evol. Microbiol.">
        <title>Complete genome sequence of Corynebacterium casei LMG S-19264T (=DSM 44701T), isolated from a smear-ripened cheese.</title>
        <authorList>
            <consortium name="US DOE Joint Genome Institute (JGI-PGF)"/>
            <person name="Walter F."/>
            <person name="Albersmeier A."/>
            <person name="Kalinowski J."/>
            <person name="Ruckert C."/>
        </authorList>
    </citation>
    <scope>NUCLEOTIDE SEQUENCE [LARGE SCALE GENOMIC DNA]</scope>
    <source>
        <strain evidence="4 5">CGMCC 1.16330</strain>
    </source>
</reference>
<sequence length="357" mass="39296">MEFGVLFTSHPNPAEEPYPHRAVHARTTAEIEEAEQFGYDTAWVAEHHFSTQYGILPDCFAYLAYLAARTSRIGLGAAVITLPLNDPIRTAENAAFVDILSNGRMRLGIGSGYRPYEFEGLGKDFEARREMVAEAVPLMREAFLRRRWNHQGRFYRGRVEAPYEMLPVPVQEPHPPLYMAGGTERSIAYAGRNGFGLMLSTLPGAETLARQIAIYRQGLAEAPAELRRNPAAGQVDVARYVYVADTDAEARADTEEAIIRHIAHFGGSGTAGYLGTVSEKGQSLNYDDLLATTLLHGSAETVIAKLRALEAKTGLTSLLLHYPPYYGAAKIRRSLQLFAERVMPAFRPPRGAVAAAD</sequence>
<name>A0A8J3ECG2_9PROT</name>
<dbReference type="RefSeq" id="WP_188900211.1">
    <property type="nucleotide sequence ID" value="NZ_BMKS01000006.1"/>
</dbReference>
<dbReference type="GO" id="GO:0005829">
    <property type="term" value="C:cytosol"/>
    <property type="evidence" value="ECO:0007669"/>
    <property type="project" value="TreeGrafter"/>
</dbReference>
<organism evidence="4 5">
    <name type="scientific">Caldovatus sediminis</name>
    <dbReference type="NCBI Taxonomy" id="2041189"/>
    <lineage>
        <taxon>Bacteria</taxon>
        <taxon>Pseudomonadati</taxon>
        <taxon>Pseudomonadota</taxon>
        <taxon>Alphaproteobacteria</taxon>
        <taxon>Acetobacterales</taxon>
        <taxon>Roseomonadaceae</taxon>
        <taxon>Caldovatus</taxon>
    </lineage>
</organism>
<keyword evidence="2" id="KW-0503">Monooxygenase</keyword>
<evidence type="ECO:0000256" key="1">
    <source>
        <dbReference type="ARBA" id="ARBA00023002"/>
    </source>
</evidence>
<dbReference type="AlphaFoldDB" id="A0A8J3ECG2"/>
<proteinExistence type="predicted"/>
<evidence type="ECO:0000313" key="5">
    <source>
        <dbReference type="Proteomes" id="UP000597507"/>
    </source>
</evidence>
<dbReference type="Pfam" id="PF00296">
    <property type="entry name" value="Bac_luciferase"/>
    <property type="match status" value="1"/>
</dbReference>
<keyword evidence="5" id="KW-1185">Reference proteome</keyword>
<comment type="caution">
    <text evidence="4">The sequence shown here is derived from an EMBL/GenBank/DDBJ whole genome shotgun (WGS) entry which is preliminary data.</text>
</comment>
<feature type="domain" description="Luciferase-like" evidence="3">
    <location>
        <begin position="1"/>
        <end position="314"/>
    </location>
</feature>
<keyword evidence="1" id="KW-0560">Oxidoreductase</keyword>
<dbReference type="EMBL" id="BMKS01000006">
    <property type="protein sequence ID" value="GGG34063.1"/>
    <property type="molecule type" value="Genomic_DNA"/>
</dbReference>
<dbReference type="SUPFAM" id="SSF51679">
    <property type="entry name" value="Bacterial luciferase-like"/>
    <property type="match status" value="1"/>
</dbReference>
<evidence type="ECO:0000259" key="3">
    <source>
        <dbReference type="Pfam" id="PF00296"/>
    </source>
</evidence>
<evidence type="ECO:0000313" key="4">
    <source>
        <dbReference type="EMBL" id="GGG34063.1"/>
    </source>
</evidence>
<evidence type="ECO:0000256" key="2">
    <source>
        <dbReference type="ARBA" id="ARBA00023033"/>
    </source>
</evidence>
<gene>
    <name evidence="4" type="ORF">GCM10010964_22520</name>
</gene>
<dbReference type="InterPro" id="IPR011251">
    <property type="entry name" value="Luciferase-like_dom"/>
</dbReference>
<accession>A0A8J3ECG2</accession>
<dbReference type="InterPro" id="IPR050766">
    <property type="entry name" value="Bact_Lucif_Oxidored"/>
</dbReference>
<dbReference type="PANTHER" id="PTHR30137:SF8">
    <property type="entry name" value="BLR5498 PROTEIN"/>
    <property type="match status" value="1"/>
</dbReference>
<dbReference type="InterPro" id="IPR036661">
    <property type="entry name" value="Luciferase-like_sf"/>
</dbReference>
<dbReference type="PANTHER" id="PTHR30137">
    <property type="entry name" value="LUCIFERASE-LIKE MONOOXYGENASE"/>
    <property type="match status" value="1"/>
</dbReference>